<dbReference type="EMBL" id="LR877155">
    <property type="protein sequence ID" value="CAD2218374.1"/>
    <property type="molecule type" value="Genomic_DNA"/>
</dbReference>
<feature type="region of interest" description="Disordered" evidence="1">
    <location>
        <begin position="174"/>
        <end position="256"/>
    </location>
</feature>
<feature type="region of interest" description="Disordered" evidence="1">
    <location>
        <begin position="1"/>
        <end position="68"/>
    </location>
</feature>
<keyword evidence="3" id="KW-1185">Reference proteome</keyword>
<proteinExistence type="predicted"/>
<dbReference type="Proteomes" id="UP000515908">
    <property type="component" value="Chromosome 11"/>
</dbReference>
<evidence type="ECO:0000256" key="1">
    <source>
        <dbReference type="SAM" id="MobiDB-lite"/>
    </source>
</evidence>
<accession>A0A7G2CHI7</accession>
<protein>
    <submittedName>
        <fullName evidence="2">Uncharacterized protein</fullName>
    </submittedName>
</protein>
<name>A0A7G2CHI7_9TRYP</name>
<feature type="region of interest" description="Disordered" evidence="1">
    <location>
        <begin position="127"/>
        <end position="159"/>
    </location>
</feature>
<dbReference type="AlphaFoldDB" id="A0A7G2CHI7"/>
<dbReference type="VEuPathDB" id="TriTrypDB:ADEAN_000586200"/>
<gene>
    <name evidence="2" type="ORF">ADEAN_000586200</name>
</gene>
<sequence length="256" mass="29067">MEESVRSALGTSKHKSLPYNYEGSFFKSTTNDDDTSSKRRSGQYSYGGSMYKYDSTTTGQERTSDPYGMFEDYYDAQEDENDEEEALRKNFRRKVTERRMSRLHSDSTDRGYGSLMYPVGSIISLTEERSPNADNSRAATENFKHLAKQKRSSDETNNPYADFMELYTMEKVQFVSETTSEDPGKKNSKKRDDRKEGKTSNKGNNLMGILLNKPKKGESKSSTEKLVLPPAGKSPDMKPKMRNPLIAYESGTGKKM</sequence>
<evidence type="ECO:0000313" key="3">
    <source>
        <dbReference type="Proteomes" id="UP000515908"/>
    </source>
</evidence>
<evidence type="ECO:0000313" key="2">
    <source>
        <dbReference type="EMBL" id="CAD2218374.1"/>
    </source>
</evidence>
<reference evidence="2 3" key="1">
    <citation type="submission" date="2020-08" db="EMBL/GenBank/DDBJ databases">
        <authorList>
            <person name="Newling K."/>
            <person name="Davey J."/>
            <person name="Forrester S."/>
        </authorList>
    </citation>
    <scope>NUCLEOTIDE SEQUENCE [LARGE SCALE GENOMIC DNA]</scope>
    <source>
        <strain evidence="3">Crithidia deanei Carvalho (ATCC PRA-265)</strain>
    </source>
</reference>
<feature type="compositionally biased region" description="Basic and acidic residues" evidence="1">
    <location>
        <begin position="182"/>
        <end position="199"/>
    </location>
</feature>
<organism evidence="2 3">
    <name type="scientific">Angomonas deanei</name>
    <dbReference type="NCBI Taxonomy" id="59799"/>
    <lineage>
        <taxon>Eukaryota</taxon>
        <taxon>Discoba</taxon>
        <taxon>Euglenozoa</taxon>
        <taxon>Kinetoplastea</taxon>
        <taxon>Metakinetoplastina</taxon>
        <taxon>Trypanosomatida</taxon>
        <taxon>Trypanosomatidae</taxon>
        <taxon>Strigomonadinae</taxon>
        <taxon>Angomonas</taxon>
    </lineage>
</organism>